<protein>
    <recommendedName>
        <fullName evidence="10">Dapper homolog 1</fullName>
    </recommendedName>
</protein>
<dbReference type="AlphaFoldDB" id="A0A401S043"/>
<dbReference type="OMA" id="HKRGDYR"/>
<reference evidence="8 9" key="1">
    <citation type="journal article" date="2018" name="Nat. Ecol. Evol.">
        <title>Shark genomes provide insights into elasmobranch evolution and the origin of vertebrates.</title>
        <authorList>
            <person name="Hara Y"/>
            <person name="Yamaguchi K"/>
            <person name="Onimaru K"/>
            <person name="Kadota M"/>
            <person name="Koyanagi M"/>
            <person name="Keeley SD"/>
            <person name="Tatsumi K"/>
            <person name="Tanaka K"/>
            <person name="Motone F"/>
            <person name="Kageyama Y"/>
            <person name="Nozu R"/>
            <person name="Adachi N"/>
            <person name="Nishimura O"/>
            <person name="Nakagawa R"/>
            <person name="Tanegashima C"/>
            <person name="Kiyatake I"/>
            <person name="Matsumoto R"/>
            <person name="Murakumo K"/>
            <person name="Nishida K"/>
            <person name="Terakita A"/>
            <person name="Kuratani S"/>
            <person name="Sato K"/>
            <person name="Hyodo S Kuraku.S."/>
        </authorList>
    </citation>
    <scope>NUCLEOTIDE SEQUENCE [LARGE SCALE GENOMIC DNA]</scope>
</reference>
<evidence type="ECO:0000256" key="5">
    <source>
        <dbReference type="ARBA" id="ARBA00022687"/>
    </source>
</evidence>
<evidence type="ECO:0000256" key="4">
    <source>
        <dbReference type="ARBA" id="ARBA00022490"/>
    </source>
</evidence>
<dbReference type="STRING" id="137246.A0A401S043"/>
<comment type="similarity">
    <text evidence="2">Belongs to the dapper family.</text>
</comment>
<name>A0A401S043_CHIPU</name>
<dbReference type="Proteomes" id="UP000287033">
    <property type="component" value="Unassembled WGS sequence"/>
</dbReference>
<dbReference type="OrthoDB" id="9448112at2759"/>
<comment type="caution">
    <text evidence="8">The sequence shown here is derived from an EMBL/GenBank/DDBJ whole genome shotgun (WGS) entry which is preliminary data.</text>
</comment>
<keyword evidence="4" id="KW-0963">Cytoplasm</keyword>
<sequence length="828" mass="91579">MPVTGDRHPCRLEGDSRSREKPEADSDRCRTRDRLEATLAGLGELDLLKNRQQYLVRGAMELLKPALHTPALKGDQGKGSQGELHLTPEEKRLEDNILMLRKQLNCLRRRDAGLINQLQELDRQISDLQLDVEKAPNDNLETDSRPSSGFYELSDGTSGSLSNSSNSVFSECLSSCHSSTCSCGPPDASLNITDGRPKSAEDFIGWMDRGEGLLDCQYPGIVRRSFSAPYSSSFDVVADIHPKYQCDLISKNGSDVYRYPSPLHAVAVQSPMFFHPTAGSVKEEEKSQYGVADLSVAPQLEPVNIESAVPSSQNSSCPAVHPSTIKRLDNYIFGLIQKKIQLVRPNKPRTSLNTDPLKGILKQGSICVRQISCISPGSNELKVFKNLYTNPPVSKTSENSVTSPQRQLLNNDNIQDNKNTQQCKIESTNNRITFLQDSITELQTSSLSKKRTNVANGLSKCTVSVDCQEGNSECGSCTPKDNSHQCVTVHEETNVVQPPKVVSPKKLTRPPPSSPSAEEKPSLDFRSEGSSVQSLEDGGQLVNAQFIPAQQQMVKPHKGTKNIKMIKVKNTALKSRANCDMAPDTNVQTLKQKPKTVVKKCHFSSDVVHVKRNVRRVTSKAKNGFYTLSENSILGRQSGARPAKCSGQGREAVLVKSRYKQRVDYRKWRSPVDVSHEEAIRRFRRRNRREALCHMPGVYTKTNLPNNGICALRGSDSEYSAECESLFHSTVADTSEDDQSNYTTNCFGDSESSLSEVDFVGETTSSSDSDENGAVVWPQFTQSRPVQLSTAEVKKPPPKAFVKIKASHNLKKKILRFRSGSLKLMTTV</sequence>
<feature type="region of interest" description="Disordered" evidence="7">
    <location>
        <begin position="497"/>
        <end position="536"/>
    </location>
</feature>
<keyword evidence="3" id="KW-0217">Developmental protein</keyword>
<feature type="compositionally biased region" description="Basic and acidic residues" evidence="7">
    <location>
        <begin position="517"/>
        <end position="527"/>
    </location>
</feature>
<keyword evidence="5" id="KW-0879">Wnt signaling pathway</keyword>
<feature type="region of interest" description="Disordered" evidence="7">
    <location>
        <begin position="1"/>
        <end position="29"/>
    </location>
</feature>
<proteinExistence type="inferred from homology"/>
<comment type="subcellular location">
    <subcellularLocation>
        <location evidence="1">Cytoplasm</location>
    </subcellularLocation>
</comment>
<accession>A0A401S043</accession>
<keyword evidence="6" id="KW-0175">Coiled coil</keyword>
<evidence type="ECO:0008006" key="10">
    <source>
        <dbReference type="Google" id="ProtNLM"/>
    </source>
</evidence>
<dbReference type="PANTHER" id="PTHR15919">
    <property type="entry name" value="DAPPER-RELATED"/>
    <property type="match status" value="1"/>
</dbReference>
<gene>
    <name evidence="8" type="ORF">chiPu_0002098</name>
</gene>
<evidence type="ECO:0000313" key="8">
    <source>
        <dbReference type="EMBL" id="GCC23700.1"/>
    </source>
</evidence>
<evidence type="ECO:0000256" key="6">
    <source>
        <dbReference type="ARBA" id="ARBA00023054"/>
    </source>
</evidence>
<organism evidence="8 9">
    <name type="scientific">Chiloscyllium punctatum</name>
    <name type="common">Brownbanded bambooshark</name>
    <name type="synonym">Hemiscyllium punctatum</name>
    <dbReference type="NCBI Taxonomy" id="137246"/>
    <lineage>
        <taxon>Eukaryota</taxon>
        <taxon>Metazoa</taxon>
        <taxon>Chordata</taxon>
        <taxon>Craniata</taxon>
        <taxon>Vertebrata</taxon>
        <taxon>Chondrichthyes</taxon>
        <taxon>Elasmobranchii</taxon>
        <taxon>Galeomorphii</taxon>
        <taxon>Galeoidea</taxon>
        <taxon>Orectolobiformes</taxon>
        <taxon>Hemiscylliidae</taxon>
        <taxon>Chiloscyllium</taxon>
    </lineage>
</organism>
<keyword evidence="9" id="KW-1185">Reference proteome</keyword>
<dbReference type="Pfam" id="PF15268">
    <property type="entry name" value="Dapper"/>
    <property type="match status" value="1"/>
</dbReference>
<dbReference type="EMBL" id="BEZZ01000036">
    <property type="protein sequence ID" value="GCC23700.1"/>
    <property type="molecule type" value="Genomic_DNA"/>
</dbReference>
<dbReference type="PANTHER" id="PTHR15919:SF12">
    <property type="entry name" value="DAPPER HOMOLOG 1"/>
    <property type="match status" value="1"/>
</dbReference>
<dbReference type="GO" id="GO:0046329">
    <property type="term" value="P:negative regulation of JNK cascade"/>
    <property type="evidence" value="ECO:0007669"/>
    <property type="project" value="TreeGrafter"/>
</dbReference>
<evidence type="ECO:0000256" key="3">
    <source>
        <dbReference type="ARBA" id="ARBA00022473"/>
    </source>
</evidence>
<evidence type="ECO:0000256" key="1">
    <source>
        <dbReference type="ARBA" id="ARBA00004496"/>
    </source>
</evidence>
<evidence type="ECO:0000313" key="9">
    <source>
        <dbReference type="Proteomes" id="UP000287033"/>
    </source>
</evidence>
<dbReference type="InterPro" id="IPR024843">
    <property type="entry name" value="Dapper"/>
</dbReference>
<dbReference type="GO" id="GO:0016055">
    <property type="term" value="P:Wnt signaling pathway"/>
    <property type="evidence" value="ECO:0007669"/>
    <property type="project" value="UniProtKB-KW"/>
</dbReference>
<dbReference type="GO" id="GO:0005737">
    <property type="term" value="C:cytoplasm"/>
    <property type="evidence" value="ECO:0007669"/>
    <property type="project" value="UniProtKB-SubCell"/>
</dbReference>
<dbReference type="GO" id="GO:2000095">
    <property type="term" value="P:regulation of Wnt signaling pathway, planar cell polarity pathway"/>
    <property type="evidence" value="ECO:0007669"/>
    <property type="project" value="TreeGrafter"/>
</dbReference>
<feature type="region of interest" description="Disordered" evidence="7">
    <location>
        <begin position="134"/>
        <end position="156"/>
    </location>
</feature>
<evidence type="ECO:0000256" key="7">
    <source>
        <dbReference type="SAM" id="MobiDB-lite"/>
    </source>
</evidence>
<evidence type="ECO:0000256" key="2">
    <source>
        <dbReference type="ARBA" id="ARBA00010807"/>
    </source>
</evidence>
<dbReference type="GO" id="GO:0090090">
    <property type="term" value="P:negative regulation of canonical Wnt signaling pathway"/>
    <property type="evidence" value="ECO:0007669"/>
    <property type="project" value="TreeGrafter"/>
</dbReference>